<dbReference type="GO" id="GO:0043565">
    <property type="term" value="F:sequence-specific DNA binding"/>
    <property type="evidence" value="ECO:0007669"/>
    <property type="project" value="InterPro"/>
</dbReference>
<proteinExistence type="predicted"/>
<dbReference type="EMBL" id="QCXX01000003">
    <property type="protein sequence ID" value="PUV24631.1"/>
    <property type="molecule type" value="Genomic_DNA"/>
</dbReference>
<organism evidence="1 2">
    <name type="scientific">Sphingobacterium athyrii</name>
    <dbReference type="NCBI Taxonomy" id="2152717"/>
    <lineage>
        <taxon>Bacteria</taxon>
        <taxon>Pseudomonadati</taxon>
        <taxon>Bacteroidota</taxon>
        <taxon>Sphingobacteriia</taxon>
        <taxon>Sphingobacteriales</taxon>
        <taxon>Sphingobacteriaceae</taxon>
        <taxon>Sphingobacterium</taxon>
    </lineage>
</organism>
<sequence>MSNTSNNKSRENHNPVNYKKIYHDIIVRKYPEHLAKFQNILSKEVLSELDVLMLNRKIFGASDGSTEQFNQMRRSYSEIAIVKILNYQKKNNLNNSQLAIHFQLSRNTVAKWKKIFSS</sequence>
<dbReference type="RefSeq" id="WP_108634556.1">
    <property type="nucleotide sequence ID" value="NZ_QCXX01000003.1"/>
</dbReference>
<evidence type="ECO:0000313" key="1">
    <source>
        <dbReference type="EMBL" id="PUV24631.1"/>
    </source>
</evidence>
<accession>A0A363NVF6</accession>
<dbReference type="AlphaFoldDB" id="A0A363NVF6"/>
<dbReference type="SUPFAM" id="SSF48295">
    <property type="entry name" value="TrpR-like"/>
    <property type="match status" value="1"/>
</dbReference>
<reference evidence="1 2" key="1">
    <citation type="submission" date="2018-04" db="EMBL/GenBank/DDBJ databases">
        <title>Sphingobacterium sp. M46 Genome.</title>
        <authorList>
            <person name="Cheng J."/>
            <person name="Li Y."/>
        </authorList>
    </citation>
    <scope>NUCLEOTIDE SEQUENCE [LARGE SCALE GENOMIC DNA]</scope>
    <source>
        <strain evidence="1 2">M46</strain>
    </source>
</reference>
<evidence type="ECO:0000313" key="2">
    <source>
        <dbReference type="Proteomes" id="UP000250831"/>
    </source>
</evidence>
<name>A0A363NVF6_9SPHI</name>
<comment type="caution">
    <text evidence="1">The sequence shown here is derived from an EMBL/GenBank/DDBJ whole genome shotgun (WGS) entry which is preliminary data.</text>
</comment>
<dbReference type="Proteomes" id="UP000250831">
    <property type="component" value="Unassembled WGS sequence"/>
</dbReference>
<keyword evidence="2" id="KW-1185">Reference proteome</keyword>
<dbReference type="InterPro" id="IPR010921">
    <property type="entry name" value="Trp_repressor/repl_initiator"/>
</dbReference>
<gene>
    <name evidence="1" type="ORF">DCO56_14350</name>
</gene>
<protein>
    <submittedName>
        <fullName evidence="1">Transposase</fullName>
    </submittedName>
</protein>
<dbReference type="OrthoDB" id="1260127at2"/>